<name>A0A142F0E1_9CAUD</name>
<proteinExistence type="predicted"/>
<accession>A0A142F0E1</accession>
<sequence>MRGIIAGVVASQIRRPKPVLTTITYPQSSSDRGGMTFHALAGIIQDTVKFADSKDLGSYEMLVRDATLKSMVITLTEVKDSSVWSMGVLSAAIKSVVQFLTPVEENSSLDMSIIHGEHKQSVIPYSRWAEAGSLSMEIIEGKVYVP</sequence>
<organism evidence="1 2">
    <name type="scientific">Pseudomonas phage phiNFS</name>
    <dbReference type="NCBI Taxonomy" id="1815956"/>
    <lineage>
        <taxon>Viruses</taxon>
        <taxon>Duplodnaviria</taxon>
        <taxon>Heunggongvirae</taxon>
        <taxon>Uroviricota</taxon>
        <taxon>Caudoviricetes</taxon>
        <taxon>Autographivirales</taxon>
        <taxon>Autoscriptoviridae</taxon>
        <taxon>Krylovirinae</taxon>
        <taxon>Phikmvvirus</taxon>
        <taxon>Phikmvvirus NFS</taxon>
    </lineage>
</organism>
<gene>
    <name evidence="1" type="ORF">phiNFS_40</name>
</gene>
<protein>
    <submittedName>
        <fullName evidence="1">Uncharacterized protein</fullName>
    </submittedName>
</protein>
<reference evidence="1 2" key="1">
    <citation type="submission" date="2016-02" db="EMBL/GenBank/DDBJ databases">
        <title>Characterization of phiNFS: A phiKMVlikevirus infecting Pseudomonas aeruginosa.</title>
        <authorList>
            <person name="Magill D.J."/>
            <person name="Krylov V.N."/>
            <person name="Pleteneva E.A."/>
            <person name="Shaburova O.V."/>
            <person name="Bourkaltseva M.V."/>
            <person name="Krylov S.V."/>
            <person name="McGrath J.W."/>
            <person name="Quinn J.P."/>
            <person name="Kulakov L.A."/>
        </authorList>
    </citation>
    <scope>NUCLEOTIDE SEQUENCE [LARGE SCALE GENOMIC DNA]</scope>
</reference>
<evidence type="ECO:0000313" key="1">
    <source>
        <dbReference type="EMBL" id="AMQ66178.1"/>
    </source>
</evidence>
<dbReference type="Proteomes" id="UP000222625">
    <property type="component" value="Segment"/>
</dbReference>
<dbReference type="EMBL" id="KU743887">
    <property type="protein sequence ID" value="AMQ66178.1"/>
    <property type="molecule type" value="Genomic_DNA"/>
</dbReference>
<dbReference type="SMR" id="A0A142F0E1"/>
<evidence type="ECO:0000313" key="2">
    <source>
        <dbReference type="Proteomes" id="UP000222625"/>
    </source>
</evidence>